<keyword evidence="2" id="KW-1185">Reference proteome</keyword>
<comment type="caution">
    <text evidence="1">The sequence shown here is derived from an EMBL/GenBank/DDBJ whole genome shotgun (WGS) entry which is preliminary data.</text>
</comment>
<dbReference type="Proteomes" id="UP000886998">
    <property type="component" value="Unassembled WGS sequence"/>
</dbReference>
<accession>A0A8X6XPV1</accession>
<sequence length="99" mass="11090">MCHRGGSRDKNAWNSMRVSYPERGTVTFSMPIGWITLKMRPWSTPVSVSKRFLRNKDDGSYETSTGGLNIRWKSPDHPISLSGSIMKKSSGKGTQLQSL</sequence>
<dbReference type="AlphaFoldDB" id="A0A8X6XPV1"/>
<gene>
    <name evidence="1" type="ORF">TNIN_299481</name>
</gene>
<name>A0A8X6XPV1_9ARAC</name>
<proteinExistence type="predicted"/>
<evidence type="ECO:0000313" key="1">
    <source>
        <dbReference type="EMBL" id="GFY56577.1"/>
    </source>
</evidence>
<evidence type="ECO:0000313" key="2">
    <source>
        <dbReference type="Proteomes" id="UP000886998"/>
    </source>
</evidence>
<reference evidence="1" key="1">
    <citation type="submission" date="2020-08" db="EMBL/GenBank/DDBJ databases">
        <title>Multicomponent nature underlies the extraordinary mechanical properties of spider dragline silk.</title>
        <authorList>
            <person name="Kono N."/>
            <person name="Nakamura H."/>
            <person name="Mori M."/>
            <person name="Yoshida Y."/>
            <person name="Ohtoshi R."/>
            <person name="Malay A.D."/>
            <person name="Moran D.A.P."/>
            <person name="Tomita M."/>
            <person name="Numata K."/>
            <person name="Arakawa K."/>
        </authorList>
    </citation>
    <scope>NUCLEOTIDE SEQUENCE</scope>
</reference>
<organism evidence="1 2">
    <name type="scientific">Trichonephila inaurata madagascariensis</name>
    <dbReference type="NCBI Taxonomy" id="2747483"/>
    <lineage>
        <taxon>Eukaryota</taxon>
        <taxon>Metazoa</taxon>
        <taxon>Ecdysozoa</taxon>
        <taxon>Arthropoda</taxon>
        <taxon>Chelicerata</taxon>
        <taxon>Arachnida</taxon>
        <taxon>Araneae</taxon>
        <taxon>Araneomorphae</taxon>
        <taxon>Entelegynae</taxon>
        <taxon>Araneoidea</taxon>
        <taxon>Nephilidae</taxon>
        <taxon>Trichonephila</taxon>
        <taxon>Trichonephila inaurata</taxon>
    </lineage>
</organism>
<dbReference type="EMBL" id="BMAV01011042">
    <property type="protein sequence ID" value="GFY56577.1"/>
    <property type="molecule type" value="Genomic_DNA"/>
</dbReference>
<protein>
    <submittedName>
        <fullName evidence="1">Uncharacterized protein</fullName>
    </submittedName>
</protein>